<feature type="transmembrane region" description="Helical" evidence="1">
    <location>
        <begin position="27"/>
        <end position="46"/>
    </location>
</feature>
<reference evidence="2 3" key="1">
    <citation type="submission" date="2016-03" db="EMBL/GenBank/DDBJ databases">
        <title>Whole genome sequencing of Grifola frondosa 9006-11.</title>
        <authorList>
            <person name="Min B."/>
            <person name="Park H."/>
            <person name="Kim J.-G."/>
            <person name="Cho H."/>
            <person name="Oh Y.-L."/>
            <person name="Kong W.-S."/>
            <person name="Choi I.-G."/>
        </authorList>
    </citation>
    <scope>NUCLEOTIDE SEQUENCE [LARGE SCALE GENOMIC DNA]</scope>
    <source>
        <strain evidence="2 3">9006-11</strain>
    </source>
</reference>
<proteinExistence type="predicted"/>
<evidence type="ECO:0000313" key="3">
    <source>
        <dbReference type="Proteomes" id="UP000092993"/>
    </source>
</evidence>
<comment type="caution">
    <text evidence="2">The sequence shown here is derived from an EMBL/GenBank/DDBJ whole genome shotgun (WGS) entry which is preliminary data.</text>
</comment>
<accession>A0A1C7MGB7</accession>
<keyword evidence="1" id="KW-0472">Membrane</keyword>
<keyword evidence="1" id="KW-0812">Transmembrane</keyword>
<evidence type="ECO:0000256" key="1">
    <source>
        <dbReference type="SAM" id="Phobius"/>
    </source>
</evidence>
<gene>
    <name evidence="2" type="ORF">A0H81_04775</name>
</gene>
<dbReference type="AlphaFoldDB" id="A0A1C7MGB7"/>
<sequence length="129" mass="15072">MRTDDTEQSCISLSSTPPRSCRARFKWLYDILLLLLVYILKTWQFAAMKTTLIFKLAELICSKPELLLYTGISKAAAARDRQQRLNFRYDVLCECQRLSTPIFRSTEHCLLLFRLPCLECCFLRKGLLL</sequence>
<evidence type="ECO:0000313" key="2">
    <source>
        <dbReference type="EMBL" id="OBZ75880.1"/>
    </source>
</evidence>
<protein>
    <submittedName>
        <fullName evidence="2">Uncharacterized protein</fullName>
    </submittedName>
</protein>
<dbReference type="EMBL" id="LUGG01000004">
    <property type="protein sequence ID" value="OBZ75880.1"/>
    <property type="molecule type" value="Genomic_DNA"/>
</dbReference>
<name>A0A1C7MGB7_GRIFR</name>
<keyword evidence="3" id="KW-1185">Reference proteome</keyword>
<dbReference type="Proteomes" id="UP000092993">
    <property type="component" value="Unassembled WGS sequence"/>
</dbReference>
<keyword evidence="1" id="KW-1133">Transmembrane helix</keyword>
<organism evidence="2 3">
    <name type="scientific">Grifola frondosa</name>
    <name type="common">Maitake</name>
    <name type="synonym">Polyporus frondosus</name>
    <dbReference type="NCBI Taxonomy" id="5627"/>
    <lineage>
        <taxon>Eukaryota</taxon>
        <taxon>Fungi</taxon>
        <taxon>Dikarya</taxon>
        <taxon>Basidiomycota</taxon>
        <taxon>Agaricomycotina</taxon>
        <taxon>Agaricomycetes</taxon>
        <taxon>Polyporales</taxon>
        <taxon>Grifolaceae</taxon>
        <taxon>Grifola</taxon>
    </lineage>
</organism>